<name>A0A6N4XUK4_9FLAO</name>
<dbReference type="EMBL" id="CACVBY010000021">
    <property type="protein sequence ID" value="CAA7386980.1"/>
    <property type="molecule type" value="Genomic_DNA"/>
</dbReference>
<evidence type="ECO:0000313" key="2">
    <source>
        <dbReference type="Proteomes" id="UP000445309"/>
    </source>
</evidence>
<dbReference type="AlphaFoldDB" id="A0A6N4XUK4"/>
<keyword evidence="2" id="KW-1185">Reference proteome</keyword>
<sequence length="354" mass="41824">MNNSIKEDWLINSRNIFELDKIDHLSFFSIQREILDQIEDQNIDSITDFLNIEVDTTKAIWGTQGLSIDKIFIEYLKLENFNVLHVRLTHVHFIYSYLNVWLFRKYTDNNHKTFLTNEIYKQQYESLKNNYLNSHIDTDENDFITRELKICNSLVLELTKPVYNNIDILGNVEDEPTAFKKHISFTLDKRIKYLKGLLLTLSLSFPPVNKDSVDENENKDVVIRPTCKPEILQPLFEIIKDFFNIEQQNELKRILETFDNTDKKLLFKGNGNRLTDIFKKLIEHDFITGFQKKDLIEWTVLNFQFLHNGSIKDFKISTAEKSISGNEYSCKNPLIEIKNQQILRVEQPKSKKSK</sequence>
<protein>
    <submittedName>
        <fullName evidence="1">Uncharacterized protein</fullName>
    </submittedName>
</protein>
<organism evidence="1 2">
    <name type="scientific">Chryseobacterium fistulae</name>
    <dbReference type="NCBI Taxonomy" id="2675058"/>
    <lineage>
        <taxon>Bacteria</taxon>
        <taxon>Pseudomonadati</taxon>
        <taxon>Bacteroidota</taxon>
        <taxon>Flavobacteriia</taxon>
        <taxon>Flavobacteriales</taxon>
        <taxon>Weeksellaceae</taxon>
        <taxon>Chryseobacterium group</taxon>
        <taxon>Chryseobacterium</taxon>
    </lineage>
</organism>
<reference evidence="1 2" key="1">
    <citation type="submission" date="2020-01" db="EMBL/GenBank/DDBJ databases">
        <authorList>
            <person name="Rodrigo-Torres L."/>
            <person name="Arahal R. D."/>
            <person name="Lucena T."/>
        </authorList>
    </citation>
    <scope>NUCLEOTIDE SEQUENCE [LARGE SCALE GENOMIC DNA]</scope>
    <source>
        <strain evidence="1 2">CECT 9393</strain>
    </source>
</reference>
<evidence type="ECO:0000313" key="1">
    <source>
        <dbReference type="EMBL" id="CAA7386980.1"/>
    </source>
</evidence>
<proteinExistence type="predicted"/>
<dbReference type="Proteomes" id="UP000445309">
    <property type="component" value="Unassembled WGS sequence"/>
</dbReference>
<accession>A0A6N4XUK4</accession>
<gene>
    <name evidence="1" type="ORF">CHRY9393_01281</name>
</gene>
<dbReference type="RefSeq" id="WP_162072566.1">
    <property type="nucleotide sequence ID" value="NZ_CACVBY010000021.1"/>
</dbReference>